<dbReference type="AlphaFoldDB" id="A0A9W6TF29"/>
<reference evidence="1" key="1">
    <citation type="submission" date="2023-04" db="EMBL/GenBank/DDBJ databases">
        <title>Phytophthora lilii NBRC 32176.</title>
        <authorList>
            <person name="Ichikawa N."/>
            <person name="Sato H."/>
            <person name="Tonouchi N."/>
        </authorList>
    </citation>
    <scope>NUCLEOTIDE SEQUENCE</scope>
    <source>
        <strain evidence="1">NBRC 32176</strain>
    </source>
</reference>
<keyword evidence="2" id="KW-1185">Reference proteome</keyword>
<sequence>MQELIAESDKATAYATRATLRKTFSGIVEDLTTSGTSSNGTYLTAEEYAYKVADKVMSLYGVWDVTGGIGMTSAGDAFNGSSGTWTKEGDGTVTLTFQSVDTDDGTVNIQSGGEKIDEVSYRLVPRQLELERDSTGR</sequence>
<name>A0A9W6TF29_9STRA</name>
<evidence type="ECO:0000313" key="1">
    <source>
        <dbReference type="EMBL" id="GMF11942.1"/>
    </source>
</evidence>
<comment type="caution">
    <text evidence="1">The sequence shown here is derived from an EMBL/GenBank/DDBJ whole genome shotgun (WGS) entry which is preliminary data.</text>
</comment>
<accession>A0A9W6TF29</accession>
<proteinExistence type="predicted"/>
<gene>
    <name evidence="1" type="ORF">Plil01_000260800</name>
</gene>
<dbReference type="Proteomes" id="UP001165083">
    <property type="component" value="Unassembled WGS sequence"/>
</dbReference>
<protein>
    <submittedName>
        <fullName evidence="1">Unnamed protein product</fullName>
    </submittedName>
</protein>
<organism evidence="1 2">
    <name type="scientific">Phytophthora lilii</name>
    <dbReference type="NCBI Taxonomy" id="2077276"/>
    <lineage>
        <taxon>Eukaryota</taxon>
        <taxon>Sar</taxon>
        <taxon>Stramenopiles</taxon>
        <taxon>Oomycota</taxon>
        <taxon>Peronosporomycetes</taxon>
        <taxon>Peronosporales</taxon>
        <taxon>Peronosporaceae</taxon>
        <taxon>Phytophthora</taxon>
    </lineage>
</organism>
<dbReference type="EMBL" id="BSXW01000094">
    <property type="protein sequence ID" value="GMF11942.1"/>
    <property type="molecule type" value="Genomic_DNA"/>
</dbReference>
<evidence type="ECO:0000313" key="2">
    <source>
        <dbReference type="Proteomes" id="UP001165083"/>
    </source>
</evidence>
<dbReference type="OrthoDB" id="10483655at2759"/>